<keyword evidence="3" id="KW-0547">Nucleotide-binding</keyword>
<dbReference type="SMART" id="SM00173">
    <property type="entry name" value="RAS"/>
    <property type="match status" value="1"/>
</dbReference>
<dbReference type="CDD" id="cd00157">
    <property type="entry name" value="Rho"/>
    <property type="match status" value="1"/>
</dbReference>
<keyword evidence="5" id="KW-0472">Membrane</keyword>
<dbReference type="AlphaFoldDB" id="A0AAW0EHR9"/>
<dbReference type="Pfam" id="PF00071">
    <property type="entry name" value="Ras"/>
    <property type="match status" value="1"/>
</dbReference>
<dbReference type="SMART" id="SM00175">
    <property type="entry name" value="RAB"/>
    <property type="match status" value="1"/>
</dbReference>
<evidence type="ECO:0000313" key="7">
    <source>
        <dbReference type="Proteomes" id="UP001362999"/>
    </source>
</evidence>
<proteinExistence type="predicted"/>
<dbReference type="InterPro" id="IPR003578">
    <property type="entry name" value="Small_GTPase_Rho"/>
</dbReference>
<dbReference type="InterPro" id="IPR027417">
    <property type="entry name" value="P-loop_NTPase"/>
</dbReference>
<accession>A0AAW0EHR9</accession>
<sequence length="185" mass="20291">MQTVKCVVVGDEGSGKSSLLMAYRTNAFPDVPVATNFVKSVKFNGDTYFLSLFDTPDNNNGDTPYSDSDVFLLCFSVVSPKSFQRIRDKWFPELHHYSPGVPILIVGTQADLRTNSAVADTENQEKQMVTHVDGERLARELGAFKYVECSALTQAGVNDVFSEAFLAALEPPIACPGRRTKCIAV</sequence>
<evidence type="ECO:0000256" key="1">
    <source>
        <dbReference type="ARBA" id="ARBA00004370"/>
    </source>
</evidence>
<dbReference type="PROSITE" id="PS51419">
    <property type="entry name" value="RAB"/>
    <property type="match status" value="1"/>
</dbReference>
<keyword evidence="4" id="KW-0342">GTP-binding</keyword>
<dbReference type="Proteomes" id="UP001362999">
    <property type="component" value="Unassembled WGS sequence"/>
</dbReference>
<dbReference type="SMART" id="SM00174">
    <property type="entry name" value="RHO"/>
    <property type="match status" value="1"/>
</dbReference>
<dbReference type="GO" id="GO:0003924">
    <property type="term" value="F:GTPase activity"/>
    <property type="evidence" value="ECO:0007669"/>
    <property type="project" value="InterPro"/>
</dbReference>
<dbReference type="EMBL" id="JAWWNJ010000001">
    <property type="protein sequence ID" value="KAK7064056.1"/>
    <property type="molecule type" value="Genomic_DNA"/>
</dbReference>
<dbReference type="PROSITE" id="PS51420">
    <property type="entry name" value="RHO"/>
    <property type="match status" value="1"/>
</dbReference>
<evidence type="ECO:0000313" key="6">
    <source>
        <dbReference type="EMBL" id="KAK7064056.1"/>
    </source>
</evidence>
<reference evidence="6 7" key="1">
    <citation type="journal article" date="2024" name="J Genomics">
        <title>Draft genome sequencing and assembly of Favolaschia claudopus CIRM-BRFM 2984 isolated from oak limbs.</title>
        <authorList>
            <person name="Navarro D."/>
            <person name="Drula E."/>
            <person name="Chaduli D."/>
            <person name="Cazenave R."/>
            <person name="Ahrendt S."/>
            <person name="Wang J."/>
            <person name="Lipzen A."/>
            <person name="Daum C."/>
            <person name="Barry K."/>
            <person name="Grigoriev I.V."/>
            <person name="Favel A."/>
            <person name="Rosso M.N."/>
            <person name="Martin F."/>
        </authorList>
    </citation>
    <scope>NUCLEOTIDE SEQUENCE [LARGE SCALE GENOMIC DNA]</scope>
    <source>
        <strain evidence="6 7">CIRM-BRFM 2984</strain>
    </source>
</reference>
<evidence type="ECO:0000256" key="2">
    <source>
        <dbReference type="ARBA" id="ARBA00022481"/>
    </source>
</evidence>
<organism evidence="6 7">
    <name type="scientific">Favolaschia claudopus</name>
    <dbReference type="NCBI Taxonomy" id="2862362"/>
    <lineage>
        <taxon>Eukaryota</taxon>
        <taxon>Fungi</taxon>
        <taxon>Dikarya</taxon>
        <taxon>Basidiomycota</taxon>
        <taxon>Agaricomycotina</taxon>
        <taxon>Agaricomycetes</taxon>
        <taxon>Agaricomycetidae</taxon>
        <taxon>Agaricales</taxon>
        <taxon>Marasmiineae</taxon>
        <taxon>Mycenaceae</taxon>
        <taxon>Favolaschia</taxon>
    </lineage>
</organism>
<dbReference type="NCBIfam" id="TIGR00231">
    <property type="entry name" value="small_GTP"/>
    <property type="match status" value="1"/>
</dbReference>
<dbReference type="PROSITE" id="PS51421">
    <property type="entry name" value="RAS"/>
    <property type="match status" value="1"/>
</dbReference>
<dbReference type="GO" id="GO:0007264">
    <property type="term" value="P:small GTPase-mediated signal transduction"/>
    <property type="evidence" value="ECO:0007669"/>
    <property type="project" value="InterPro"/>
</dbReference>
<evidence type="ECO:0000256" key="3">
    <source>
        <dbReference type="ARBA" id="ARBA00022741"/>
    </source>
</evidence>
<dbReference type="InterPro" id="IPR001806">
    <property type="entry name" value="Small_GTPase"/>
</dbReference>
<name>A0AAW0EHR9_9AGAR</name>
<dbReference type="GO" id="GO:0005525">
    <property type="term" value="F:GTP binding"/>
    <property type="evidence" value="ECO:0007669"/>
    <property type="project" value="UniProtKB-KW"/>
</dbReference>
<keyword evidence="7" id="KW-1185">Reference proteome</keyword>
<dbReference type="PANTHER" id="PTHR24072">
    <property type="entry name" value="RHO FAMILY GTPASE"/>
    <property type="match status" value="1"/>
</dbReference>
<dbReference type="SUPFAM" id="SSF52540">
    <property type="entry name" value="P-loop containing nucleoside triphosphate hydrolases"/>
    <property type="match status" value="1"/>
</dbReference>
<dbReference type="InterPro" id="IPR005225">
    <property type="entry name" value="Small_GTP-bd"/>
</dbReference>
<dbReference type="Gene3D" id="3.40.50.300">
    <property type="entry name" value="P-loop containing nucleotide triphosphate hydrolases"/>
    <property type="match status" value="1"/>
</dbReference>
<dbReference type="GO" id="GO:0016020">
    <property type="term" value="C:membrane"/>
    <property type="evidence" value="ECO:0007669"/>
    <property type="project" value="UniProtKB-SubCell"/>
</dbReference>
<gene>
    <name evidence="6" type="ORF">R3P38DRAFT_2822118</name>
</gene>
<keyword evidence="2" id="KW-0488">Methylation</keyword>
<dbReference type="PRINTS" id="PR00449">
    <property type="entry name" value="RASTRNSFRMNG"/>
</dbReference>
<evidence type="ECO:0000256" key="5">
    <source>
        <dbReference type="ARBA" id="ARBA00023136"/>
    </source>
</evidence>
<comment type="caution">
    <text evidence="6">The sequence shown here is derived from an EMBL/GenBank/DDBJ whole genome shotgun (WGS) entry which is preliminary data.</text>
</comment>
<dbReference type="FunFam" id="3.40.50.300:FF:002060">
    <property type="entry name" value="Rho family GTPase"/>
    <property type="match status" value="1"/>
</dbReference>
<comment type="subcellular location">
    <subcellularLocation>
        <location evidence="1">Membrane</location>
    </subcellularLocation>
</comment>
<evidence type="ECO:0000256" key="4">
    <source>
        <dbReference type="ARBA" id="ARBA00023134"/>
    </source>
</evidence>
<protein>
    <submittedName>
        <fullName evidence="6">GTP binding protein Cdc42</fullName>
    </submittedName>
</protein>